<dbReference type="Proteomes" id="UP000290288">
    <property type="component" value="Unassembled WGS sequence"/>
</dbReference>
<feature type="region of interest" description="Disordered" evidence="2">
    <location>
        <begin position="1"/>
        <end position="22"/>
    </location>
</feature>
<proteinExistence type="predicted"/>
<dbReference type="OrthoDB" id="3038309at2759"/>
<evidence type="ECO:0000256" key="2">
    <source>
        <dbReference type="SAM" id="MobiDB-lite"/>
    </source>
</evidence>
<sequence length="675" mass="77110">MDNVALPLLPSQRPPGGRGDPTATNIWWTPSVYDGHAQLPPSLGTDSALTPSYNRFAWMQYPDPTIWNPSPPPLLPFQELPENIRQVGSSRGSLMVESSLYNLARYDAPKCDEDTRVEVTSEIMEWIQDREGPQRLLCMTGAAGAGKSALQQTIAEICEKGDILAISFFFSVADPSRNTIKAFVPTIAYQLGRRNPDLKRRMKHAVEDEPLIFSQSLQAQMDALIVGPFKNLRDMETNVDFRTLPYAILIDGLDECKGEDRQAELLTAIRRCLLADDLPFRIFVASRPEWAIRTALLSGGHLHTLAYHIQLSDRYDATEDMRRYLRRRFLDIGLRIGNFRWFTEEDIHLLAERASGQFVYVATAFKYISERRACPVHRLKTVLDWTPRDGQGARPFEALDVLYTSILSAAKEAYEGIDTHSGHDFIFLVRILQMDTIDEISPLGKNLPAVLSSLLGMESNAVGLLISDLRSIFSFDLKDMDCLRLYHKSFSDFLGEESRAKDLYVPAERVRAHFAKCCMQFITEFQLDFNDRLPDKWEDLPIYETRRDTLLQAIMDLGFLLECDIDDDVVEFTRKGGWQQIHKLLPLILHPKADSQFWSDWFWLLGLYIDERDWQVLSIVSINPSNSFINFQAFYHCIVTIQAAFPPRADGIPFSRGPALTDRQYNLWPKAKRNP</sequence>
<evidence type="ECO:0000313" key="4">
    <source>
        <dbReference type="EMBL" id="RXW20070.1"/>
    </source>
</evidence>
<dbReference type="STRING" id="2316362.A0A4Q2DJ80"/>
<protein>
    <recommendedName>
        <fullName evidence="3">Nephrocystin 3-like N-terminal domain-containing protein</fullName>
    </recommendedName>
</protein>
<feature type="domain" description="Nephrocystin 3-like N-terminal" evidence="3">
    <location>
        <begin position="121"/>
        <end position="287"/>
    </location>
</feature>
<name>A0A4Q2DJ80_9AGAR</name>
<evidence type="ECO:0000259" key="3">
    <source>
        <dbReference type="Pfam" id="PF24883"/>
    </source>
</evidence>
<dbReference type="SUPFAM" id="SSF52540">
    <property type="entry name" value="P-loop containing nucleoside triphosphate hydrolases"/>
    <property type="match status" value="1"/>
</dbReference>
<evidence type="ECO:0000256" key="1">
    <source>
        <dbReference type="ARBA" id="ARBA00022737"/>
    </source>
</evidence>
<dbReference type="Gene3D" id="3.40.50.300">
    <property type="entry name" value="P-loop containing nucleotide triphosphate hydrolases"/>
    <property type="match status" value="1"/>
</dbReference>
<evidence type="ECO:0000313" key="5">
    <source>
        <dbReference type="Proteomes" id="UP000290288"/>
    </source>
</evidence>
<dbReference type="AlphaFoldDB" id="A0A4Q2DJ80"/>
<keyword evidence="1" id="KW-0677">Repeat</keyword>
<keyword evidence="5" id="KW-1185">Reference proteome</keyword>
<dbReference type="InterPro" id="IPR027417">
    <property type="entry name" value="P-loop_NTPase"/>
</dbReference>
<comment type="caution">
    <text evidence="4">The sequence shown here is derived from an EMBL/GenBank/DDBJ whole genome shotgun (WGS) entry which is preliminary data.</text>
</comment>
<organism evidence="4 5">
    <name type="scientific">Candolleomyces aberdarensis</name>
    <dbReference type="NCBI Taxonomy" id="2316362"/>
    <lineage>
        <taxon>Eukaryota</taxon>
        <taxon>Fungi</taxon>
        <taxon>Dikarya</taxon>
        <taxon>Basidiomycota</taxon>
        <taxon>Agaricomycotina</taxon>
        <taxon>Agaricomycetes</taxon>
        <taxon>Agaricomycetidae</taxon>
        <taxon>Agaricales</taxon>
        <taxon>Agaricineae</taxon>
        <taxon>Psathyrellaceae</taxon>
        <taxon>Candolleomyces</taxon>
    </lineage>
</organism>
<dbReference type="Pfam" id="PF24883">
    <property type="entry name" value="NPHP3_N"/>
    <property type="match status" value="1"/>
</dbReference>
<dbReference type="InterPro" id="IPR056884">
    <property type="entry name" value="NPHP3-like_N"/>
</dbReference>
<gene>
    <name evidence="4" type="ORF">EST38_g5779</name>
</gene>
<dbReference type="PANTHER" id="PTHR10039">
    <property type="entry name" value="AMELOGENIN"/>
    <property type="match status" value="1"/>
</dbReference>
<dbReference type="EMBL" id="SDEE01000168">
    <property type="protein sequence ID" value="RXW20070.1"/>
    <property type="molecule type" value="Genomic_DNA"/>
</dbReference>
<dbReference type="PANTHER" id="PTHR10039:SF17">
    <property type="entry name" value="FUNGAL STAND N-TERMINAL GOODBYE DOMAIN-CONTAINING PROTEIN-RELATED"/>
    <property type="match status" value="1"/>
</dbReference>
<reference evidence="4 5" key="1">
    <citation type="submission" date="2019-01" db="EMBL/GenBank/DDBJ databases">
        <title>Draft genome sequence of Psathyrella aberdarensis IHI B618.</title>
        <authorList>
            <person name="Buettner E."/>
            <person name="Kellner H."/>
        </authorList>
    </citation>
    <scope>NUCLEOTIDE SEQUENCE [LARGE SCALE GENOMIC DNA]</scope>
    <source>
        <strain evidence="4 5">IHI B618</strain>
    </source>
</reference>
<accession>A0A4Q2DJ80</accession>